<reference evidence="2 3" key="1">
    <citation type="submission" date="2024-06" db="EMBL/GenBank/DDBJ databases">
        <title>The Natural Products Discovery Center: Release of the First 8490 Sequenced Strains for Exploring Actinobacteria Biosynthetic Diversity.</title>
        <authorList>
            <person name="Kalkreuter E."/>
            <person name="Kautsar S.A."/>
            <person name="Yang D."/>
            <person name="Bader C.D."/>
            <person name="Teijaro C.N."/>
            <person name="Fluegel L."/>
            <person name="Davis C.M."/>
            <person name="Simpson J.R."/>
            <person name="Lauterbach L."/>
            <person name="Steele A.D."/>
            <person name="Gui C."/>
            <person name="Meng S."/>
            <person name="Li G."/>
            <person name="Viehrig K."/>
            <person name="Ye F."/>
            <person name="Su P."/>
            <person name="Kiefer A.F."/>
            <person name="Nichols A."/>
            <person name="Cepeda A.J."/>
            <person name="Yan W."/>
            <person name="Fan B."/>
            <person name="Jiang Y."/>
            <person name="Adhikari A."/>
            <person name="Zheng C.-J."/>
            <person name="Schuster L."/>
            <person name="Cowan T.M."/>
            <person name="Smanski M.J."/>
            <person name="Chevrette M.G."/>
            <person name="De Carvalho L.P.S."/>
            <person name="Shen B."/>
        </authorList>
    </citation>
    <scope>NUCLEOTIDE SEQUENCE [LARGE SCALE GENOMIC DNA]</scope>
    <source>
        <strain evidence="2 3">NPDC001166</strain>
    </source>
</reference>
<dbReference type="Proteomes" id="UP001470023">
    <property type="component" value="Unassembled WGS sequence"/>
</dbReference>
<feature type="region of interest" description="Disordered" evidence="1">
    <location>
        <begin position="128"/>
        <end position="190"/>
    </location>
</feature>
<evidence type="ECO:0000313" key="2">
    <source>
        <dbReference type="EMBL" id="MER6434178.1"/>
    </source>
</evidence>
<name>A0ABV1UKA7_9ACTN</name>
<gene>
    <name evidence="2" type="ORF">ABT272_41870</name>
</gene>
<comment type="caution">
    <text evidence="2">The sequence shown here is derived from an EMBL/GenBank/DDBJ whole genome shotgun (WGS) entry which is preliminary data.</text>
</comment>
<proteinExistence type="predicted"/>
<accession>A0ABV1UKA7</accession>
<dbReference type="EMBL" id="JBEPAZ010000089">
    <property type="protein sequence ID" value="MER6434178.1"/>
    <property type="molecule type" value="Genomic_DNA"/>
</dbReference>
<protein>
    <submittedName>
        <fullName evidence="2">Uncharacterized protein</fullName>
    </submittedName>
</protein>
<organism evidence="2 3">
    <name type="scientific">Streptomyces sp. 900105245</name>
    <dbReference type="NCBI Taxonomy" id="3154379"/>
    <lineage>
        <taxon>Bacteria</taxon>
        <taxon>Bacillati</taxon>
        <taxon>Actinomycetota</taxon>
        <taxon>Actinomycetes</taxon>
        <taxon>Kitasatosporales</taxon>
        <taxon>Streptomycetaceae</taxon>
        <taxon>Streptomyces</taxon>
    </lineage>
</organism>
<evidence type="ECO:0000313" key="3">
    <source>
        <dbReference type="Proteomes" id="UP001470023"/>
    </source>
</evidence>
<feature type="compositionally biased region" description="Low complexity" evidence="1">
    <location>
        <begin position="154"/>
        <end position="169"/>
    </location>
</feature>
<evidence type="ECO:0000256" key="1">
    <source>
        <dbReference type="SAM" id="MobiDB-lite"/>
    </source>
</evidence>
<sequence length="190" mass="20777">MNEAEDRIAQTLAEQRRLTVEALQRIFPSAVTSTGRHTVRRNLLEDSGLSLDAYRHAYRVIGESARKLESVEAAYRSGAVSFGRPPVSQDDVEQARAELQRAETRFADLCISRPNTLRALRALDRAVHHEPSGSEASAARAARIAAQSRERSKTTAPTAPPTHVAAPAAEQVRQAYHSAAQQHQPGVRPA</sequence>
<dbReference type="RefSeq" id="WP_352066077.1">
    <property type="nucleotide sequence ID" value="NZ_JBEPAZ010000089.1"/>
</dbReference>
<feature type="compositionally biased region" description="Low complexity" evidence="1">
    <location>
        <begin position="134"/>
        <end position="147"/>
    </location>
</feature>
<keyword evidence="3" id="KW-1185">Reference proteome</keyword>